<evidence type="ECO:0000313" key="3">
    <source>
        <dbReference type="Proteomes" id="UP000054107"/>
    </source>
</evidence>
<proteinExistence type="predicted"/>
<dbReference type="EMBL" id="LN728848">
    <property type="protein sequence ID" value="CEP12941.1"/>
    <property type="molecule type" value="Genomic_DNA"/>
</dbReference>
<dbReference type="Proteomes" id="UP000054107">
    <property type="component" value="Unassembled WGS sequence"/>
</dbReference>
<keyword evidence="3" id="KW-1185">Reference proteome</keyword>
<evidence type="ECO:0000256" key="1">
    <source>
        <dbReference type="SAM" id="MobiDB-lite"/>
    </source>
</evidence>
<gene>
    <name evidence="2" type="primary">PARPA_06961.1 scaffold 25188</name>
</gene>
<evidence type="ECO:0000313" key="2">
    <source>
        <dbReference type="EMBL" id="CEP12941.1"/>
    </source>
</evidence>
<sequence>MSLKSRTDYQTLGRIPGCFAHSTTPKKMVSLTKSTECKDKKFRPRIASKERSFCVGRRSQASLIMFIGDRGTCVGYRLKGHLKYGGKWKPELHAASSTVHFTNEHKTSQTCMYCFGPLAHPKRTITYQDGKSHQPIQSRDKTSALAIVISDLSNMIFNEPLPASSPKPSQSHTGIFSKTNSFCTENENRGGSGTATARL</sequence>
<reference evidence="2 3" key="1">
    <citation type="submission" date="2014-09" db="EMBL/GenBank/DDBJ databases">
        <authorList>
            <person name="Ellenberger Sabrina"/>
        </authorList>
    </citation>
    <scope>NUCLEOTIDE SEQUENCE [LARGE SCALE GENOMIC DNA]</scope>
    <source>
        <strain evidence="2 3">CBS 412.66</strain>
    </source>
</reference>
<name>A0A0B7N3V4_9FUNG</name>
<dbReference type="AlphaFoldDB" id="A0A0B7N3V4"/>
<organism evidence="2 3">
    <name type="scientific">Parasitella parasitica</name>
    <dbReference type="NCBI Taxonomy" id="35722"/>
    <lineage>
        <taxon>Eukaryota</taxon>
        <taxon>Fungi</taxon>
        <taxon>Fungi incertae sedis</taxon>
        <taxon>Mucoromycota</taxon>
        <taxon>Mucoromycotina</taxon>
        <taxon>Mucoromycetes</taxon>
        <taxon>Mucorales</taxon>
        <taxon>Mucorineae</taxon>
        <taxon>Mucoraceae</taxon>
        <taxon>Parasitella</taxon>
    </lineage>
</organism>
<accession>A0A0B7N3V4</accession>
<feature type="compositionally biased region" description="Polar residues" evidence="1">
    <location>
        <begin position="166"/>
        <end position="185"/>
    </location>
</feature>
<dbReference type="OrthoDB" id="2264724at2759"/>
<feature type="region of interest" description="Disordered" evidence="1">
    <location>
        <begin position="160"/>
        <end position="199"/>
    </location>
</feature>
<protein>
    <submittedName>
        <fullName evidence="2">Uncharacterized protein</fullName>
    </submittedName>
</protein>
<dbReference type="STRING" id="35722.A0A0B7N3V4"/>